<evidence type="ECO:0000256" key="1">
    <source>
        <dbReference type="ARBA" id="ARBA00023015"/>
    </source>
</evidence>
<keyword evidence="3" id="KW-0804">Transcription</keyword>
<evidence type="ECO:0000256" key="2">
    <source>
        <dbReference type="ARBA" id="ARBA00023125"/>
    </source>
</evidence>
<dbReference type="PANTHER" id="PTHR47894">
    <property type="entry name" value="HTH-TYPE TRANSCRIPTIONAL REGULATOR GADX"/>
    <property type="match status" value="1"/>
</dbReference>
<dbReference type="Pfam" id="PF12833">
    <property type="entry name" value="HTH_18"/>
    <property type="match status" value="1"/>
</dbReference>
<keyword evidence="2" id="KW-0238">DNA-binding</keyword>
<protein>
    <submittedName>
        <fullName evidence="5">Helix-turn-helix domain-containing protein</fullName>
    </submittedName>
</protein>
<dbReference type="InterPro" id="IPR009057">
    <property type="entry name" value="Homeodomain-like_sf"/>
</dbReference>
<dbReference type="PANTHER" id="PTHR47894:SF4">
    <property type="entry name" value="HTH-TYPE TRANSCRIPTIONAL REGULATOR GADX"/>
    <property type="match status" value="1"/>
</dbReference>
<name>A0A6L7FX94_9RHOB</name>
<keyword evidence="6" id="KW-1185">Reference proteome</keyword>
<evidence type="ECO:0000256" key="3">
    <source>
        <dbReference type="ARBA" id="ARBA00023163"/>
    </source>
</evidence>
<evidence type="ECO:0000313" key="5">
    <source>
        <dbReference type="EMBL" id="MXN16309.1"/>
    </source>
</evidence>
<dbReference type="GO" id="GO:0003700">
    <property type="term" value="F:DNA-binding transcription factor activity"/>
    <property type="evidence" value="ECO:0007669"/>
    <property type="project" value="InterPro"/>
</dbReference>
<sequence length="359" mass="39723">MAFQEGDPCRMSTGTAPLPNLLSVRAIILKPIFDLFANDLSALRILLHRHGIDSRVLEDNYAPVSLRAYLGLFEDAALHLAEPALGLRLGARMRPGGFGPMGLRATQCATIRRGLDSMVRFTSALQSGTQVTLEEDGPHLLLRYMITAPQVGPFRQDQEFTLSGICSLIRKGYNPRWRPVEVHFAHPAPEAPEEVERWFEAPVLFSQPANLLVIGRQEAERIHREEDADMLELIDRHLAGLVEEANRDHSMSDQVRALIALNLGARAITLDTLSALLQMSRRSLQRRLAQEGTTLSALLQGYRQERAEALLREGGTSIEGIAAALGYADGTAFWRAYRGWTGQSPSQGRSPEGSNQEAR</sequence>
<dbReference type="PROSITE" id="PS01124">
    <property type="entry name" value="HTH_ARAC_FAMILY_2"/>
    <property type="match status" value="1"/>
</dbReference>
<comment type="caution">
    <text evidence="5">The sequence shown here is derived from an EMBL/GenBank/DDBJ whole genome shotgun (WGS) entry which is preliminary data.</text>
</comment>
<dbReference type="Gene3D" id="1.10.10.60">
    <property type="entry name" value="Homeodomain-like"/>
    <property type="match status" value="1"/>
</dbReference>
<accession>A0A6L7FX94</accession>
<dbReference type="SMART" id="SM00342">
    <property type="entry name" value="HTH_ARAC"/>
    <property type="match status" value="1"/>
</dbReference>
<dbReference type="GO" id="GO:0000976">
    <property type="term" value="F:transcription cis-regulatory region binding"/>
    <property type="evidence" value="ECO:0007669"/>
    <property type="project" value="TreeGrafter"/>
</dbReference>
<evidence type="ECO:0000259" key="4">
    <source>
        <dbReference type="PROSITE" id="PS01124"/>
    </source>
</evidence>
<reference evidence="5 6" key="1">
    <citation type="submission" date="2019-12" db="EMBL/GenBank/DDBJ databases">
        <authorList>
            <person name="Li M."/>
        </authorList>
    </citation>
    <scope>NUCLEOTIDE SEQUENCE [LARGE SCALE GENOMIC DNA]</scope>
    <source>
        <strain evidence="5 6">GBMRC 2024</strain>
    </source>
</reference>
<dbReference type="Pfam" id="PF12625">
    <property type="entry name" value="Arabinose_bd"/>
    <property type="match status" value="1"/>
</dbReference>
<keyword evidence="1" id="KW-0805">Transcription regulation</keyword>
<proteinExistence type="predicted"/>
<dbReference type="SUPFAM" id="SSF46689">
    <property type="entry name" value="Homeodomain-like"/>
    <property type="match status" value="1"/>
</dbReference>
<gene>
    <name evidence="5" type="ORF">GR170_00565</name>
</gene>
<organism evidence="5 6">
    <name type="scientific">Pseudooceanicola albus</name>
    <dbReference type="NCBI Taxonomy" id="2692189"/>
    <lineage>
        <taxon>Bacteria</taxon>
        <taxon>Pseudomonadati</taxon>
        <taxon>Pseudomonadota</taxon>
        <taxon>Alphaproteobacteria</taxon>
        <taxon>Rhodobacterales</taxon>
        <taxon>Paracoccaceae</taxon>
        <taxon>Pseudooceanicola</taxon>
    </lineage>
</organism>
<dbReference type="AlphaFoldDB" id="A0A6L7FX94"/>
<dbReference type="EMBL" id="WUMU01000001">
    <property type="protein sequence ID" value="MXN16309.1"/>
    <property type="molecule type" value="Genomic_DNA"/>
</dbReference>
<dbReference type="Proteomes" id="UP000477911">
    <property type="component" value="Unassembled WGS sequence"/>
</dbReference>
<dbReference type="InterPro" id="IPR032687">
    <property type="entry name" value="AraC-type_N"/>
</dbReference>
<dbReference type="GO" id="GO:0005829">
    <property type="term" value="C:cytosol"/>
    <property type="evidence" value="ECO:0007669"/>
    <property type="project" value="TreeGrafter"/>
</dbReference>
<evidence type="ECO:0000313" key="6">
    <source>
        <dbReference type="Proteomes" id="UP000477911"/>
    </source>
</evidence>
<dbReference type="InterPro" id="IPR018060">
    <property type="entry name" value="HTH_AraC"/>
</dbReference>
<feature type="domain" description="HTH araC/xylS-type" evidence="4">
    <location>
        <begin position="253"/>
        <end position="351"/>
    </location>
</feature>